<dbReference type="PANTHER" id="PTHR21660:SF1">
    <property type="entry name" value="ACYL-COENZYME A THIOESTERASE 13"/>
    <property type="match status" value="1"/>
</dbReference>
<dbReference type="RefSeq" id="WP_149431095.1">
    <property type="nucleotide sequence ID" value="NZ_VLNY01000006.1"/>
</dbReference>
<organism evidence="4 5">
    <name type="scientific">Antrihabitans cavernicola</name>
    <dbReference type="NCBI Taxonomy" id="2495913"/>
    <lineage>
        <taxon>Bacteria</taxon>
        <taxon>Bacillati</taxon>
        <taxon>Actinomycetota</taxon>
        <taxon>Actinomycetes</taxon>
        <taxon>Mycobacteriales</taxon>
        <taxon>Nocardiaceae</taxon>
        <taxon>Antrihabitans</taxon>
    </lineage>
</organism>
<evidence type="ECO:0000313" key="5">
    <source>
        <dbReference type="Proteomes" id="UP000322244"/>
    </source>
</evidence>
<dbReference type="NCBIfam" id="TIGR00369">
    <property type="entry name" value="unchar_dom_1"/>
    <property type="match status" value="1"/>
</dbReference>
<dbReference type="AlphaFoldDB" id="A0A5A7SA20"/>
<name>A0A5A7SA20_9NOCA</name>
<evidence type="ECO:0000256" key="1">
    <source>
        <dbReference type="ARBA" id="ARBA00008324"/>
    </source>
</evidence>
<evidence type="ECO:0000313" key="4">
    <source>
        <dbReference type="EMBL" id="KAA0022334.1"/>
    </source>
</evidence>
<accession>A0A5A7SA20</accession>
<dbReference type="EMBL" id="VLNY01000006">
    <property type="protein sequence ID" value="KAA0022334.1"/>
    <property type="molecule type" value="Genomic_DNA"/>
</dbReference>
<dbReference type="InterPro" id="IPR006683">
    <property type="entry name" value="Thioestr_dom"/>
</dbReference>
<dbReference type="InterPro" id="IPR029069">
    <property type="entry name" value="HotDog_dom_sf"/>
</dbReference>
<dbReference type="InterPro" id="IPR003736">
    <property type="entry name" value="PAAI_dom"/>
</dbReference>
<dbReference type="InterPro" id="IPR039298">
    <property type="entry name" value="ACOT13"/>
</dbReference>
<dbReference type="CDD" id="cd03443">
    <property type="entry name" value="PaaI_thioesterase"/>
    <property type="match status" value="1"/>
</dbReference>
<evidence type="ECO:0000256" key="2">
    <source>
        <dbReference type="ARBA" id="ARBA00022801"/>
    </source>
</evidence>
<proteinExistence type="inferred from homology"/>
<dbReference type="Proteomes" id="UP000322244">
    <property type="component" value="Unassembled WGS sequence"/>
</dbReference>
<protein>
    <submittedName>
        <fullName evidence="4">PaaI family thioesterase</fullName>
    </submittedName>
</protein>
<keyword evidence="5" id="KW-1185">Reference proteome</keyword>
<dbReference type="GO" id="GO:0047617">
    <property type="term" value="F:fatty acyl-CoA hydrolase activity"/>
    <property type="evidence" value="ECO:0007669"/>
    <property type="project" value="InterPro"/>
</dbReference>
<reference evidence="4 5" key="1">
    <citation type="submission" date="2019-07" db="EMBL/GenBank/DDBJ databases">
        <title>Rhodococcus cavernicolus sp. nov., isolated from a cave.</title>
        <authorList>
            <person name="Lee S.D."/>
        </authorList>
    </citation>
    <scope>NUCLEOTIDE SEQUENCE [LARGE SCALE GENOMIC DNA]</scope>
    <source>
        <strain evidence="4 5">C1-24</strain>
    </source>
</reference>
<dbReference type="OrthoDB" id="9813282at2"/>
<comment type="similarity">
    <text evidence="1">Belongs to the thioesterase PaaI family.</text>
</comment>
<dbReference type="SUPFAM" id="SSF54637">
    <property type="entry name" value="Thioesterase/thiol ester dehydrase-isomerase"/>
    <property type="match status" value="1"/>
</dbReference>
<dbReference type="Pfam" id="PF03061">
    <property type="entry name" value="4HBT"/>
    <property type="match status" value="1"/>
</dbReference>
<sequence length="131" mass="13394">MNPTDIVAAIPFAVATGIVLVSASPYEAVGTLEWSEDRTTTGGAMHGGAIMTLADTIGAVCAFLNLPEGSFTSTTSSSTVFTRGVRKGTVTATARPIHVGRSTIAVVTEVRDGDGKLVAQVTQSQAVLKQG</sequence>
<keyword evidence="2" id="KW-0378">Hydrolase</keyword>
<dbReference type="PANTHER" id="PTHR21660">
    <property type="entry name" value="THIOESTERASE SUPERFAMILY MEMBER-RELATED"/>
    <property type="match status" value="1"/>
</dbReference>
<comment type="caution">
    <text evidence="4">The sequence shown here is derived from an EMBL/GenBank/DDBJ whole genome shotgun (WGS) entry which is preliminary data.</text>
</comment>
<evidence type="ECO:0000259" key="3">
    <source>
        <dbReference type="Pfam" id="PF03061"/>
    </source>
</evidence>
<feature type="domain" description="Thioesterase" evidence="3">
    <location>
        <begin position="42"/>
        <end position="119"/>
    </location>
</feature>
<dbReference type="Gene3D" id="3.10.129.10">
    <property type="entry name" value="Hotdog Thioesterase"/>
    <property type="match status" value="1"/>
</dbReference>
<gene>
    <name evidence="4" type="ORF">FOY51_15300</name>
</gene>